<dbReference type="Gene3D" id="2.60.120.200">
    <property type="match status" value="1"/>
</dbReference>
<dbReference type="Proteomes" id="UP001597045">
    <property type="component" value="Unassembled WGS sequence"/>
</dbReference>
<dbReference type="InterPro" id="IPR013320">
    <property type="entry name" value="ConA-like_dom_sf"/>
</dbReference>
<dbReference type="Pfam" id="PF13385">
    <property type="entry name" value="Laminin_G_3"/>
    <property type="match status" value="1"/>
</dbReference>
<gene>
    <name evidence="2" type="ORF">ACFQ1S_31130</name>
</gene>
<proteinExistence type="predicted"/>
<feature type="non-terminal residue" evidence="2">
    <location>
        <position position="1"/>
    </location>
</feature>
<feature type="region of interest" description="Disordered" evidence="1">
    <location>
        <begin position="1"/>
        <end position="35"/>
    </location>
</feature>
<evidence type="ECO:0000256" key="1">
    <source>
        <dbReference type="SAM" id="MobiDB-lite"/>
    </source>
</evidence>
<accession>A0ABW3MG51</accession>
<dbReference type="EMBL" id="JBHTIS010002323">
    <property type="protein sequence ID" value="MFD1049665.1"/>
    <property type="molecule type" value="Genomic_DNA"/>
</dbReference>
<protein>
    <submittedName>
        <fullName evidence="2">LamG-like jellyroll fold domain-containing protein</fullName>
    </submittedName>
</protein>
<name>A0ABW3MG51_9PSEU</name>
<keyword evidence="3" id="KW-1185">Reference proteome</keyword>
<comment type="caution">
    <text evidence="2">The sequence shown here is derived from an EMBL/GenBank/DDBJ whole genome shotgun (WGS) entry which is preliminary data.</text>
</comment>
<evidence type="ECO:0000313" key="3">
    <source>
        <dbReference type="Proteomes" id="UP001597045"/>
    </source>
</evidence>
<sequence>VPSGGMALTSNGGTNVAKFDNSWTGQIEGPRPPNFRSDGSYTVEAWVKHTWTAQDVATAKQQDATNTAGIDKASRTVLGLNDSVFNPLVLGYRAEKDANGVWRPKWQFIIVQPDTTMAVPHATGLYIDGAQDNVWTHLTGTYDASTKTMCVSASTDTKQFTKLCQDGINAFAGSTPTEDLVIGRGMWTGRVSDVWYGDIRGVRVYSGVLDTQRISADTVVDHP</sequence>
<reference evidence="3" key="1">
    <citation type="journal article" date="2019" name="Int. J. Syst. Evol. Microbiol.">
        <title>The Global Catalogue of Microorganisms (GCM) 10K type strain sequencing project: providing services to taxonomists for standard genome sequencing and annotation.</title>
        <authorList>
            <consortium name="The Broad Institute Genomics Platform"/>
            <consortium name="The Broad Institute Genome Sequencing Center for Infectious Disease"/>
            <person name="Wu L."/>
            <person name="Ma J."/>
        </authorList>
    </citation>
    <scope>NUCLEOTIDE SEQUENCE [LARGE SCALE GENOMIC DNA]</scope>
    <source>
        <strain evidence="3">JCM 31486</strain>
    </source>
</reference>
<organism evidence="2 3">
    <name type="scientific">Kibdelosporangium lantanae</name>
    <dbReference type="NCBI Taxonomy" id="1497396"/>
    <lineage>
        <taxon>Bacteria</taxon>
        <taxon>Bacillati</taxon>
        <taxon>Actinomycetota</taxon>
        <taxon>Actinomycetes</taxon>
        <taxon>Pseudonocardiales</taxon>
        <taxon>Pseudonocardiaceae</taxon>
        <taxon>Kibdelosporangium</taxon>
    </lineage>
</organism>
<dbReference type="SUPFAM" id="SSF49899">
    <property type="entry name" value="Concanavalin A-like lectins/glucanases"/>
    <property type="match status" value="1"/>
</dbReference>
<evidence type="ECO:0000313" key="2">
    <source>
        <dbReference type="EMBL" id="MFD1049665.1"/>
    </source>
</evidence>